<keyword evidence="3" id="KW-1185">Reference proteome</keyword>
<feature type="transmembrane region" description="Helical" evidence="1">
    <location>
        <begin position="93"/>
        <end position="115"/>
    </location>
</feature>
<reference evidence="2 3" key="1">
    <citation type="submission" date="2019-07" db="EMBL/GenBank/DDBJ databases">
        <title>Genomic Encyclopedia of Archaeal and Bacterial Type Strains, Phase II (KMG-II): from individual species to whole genera.</title>
        <authorList>
            <person name="Goeker M."/>
        </authorList>
    </citation>
    <scope>NUCLEOTIDE SEQUENCE [LARGE SCALE GENOMIC DNA]</scope>
    <source>
        <strain evidence="2 3">DSM 46842</strain>
    </source>
</reference>
<proteinExistence type="predicted"/>
<keyword evidence="1" id="KW-0812">Transmembrane</keyword>
<protein>
    <submittedName>
        <fullName evidence="2">Uncharacterized protein</fullName>
    </submittedName>
</protein>
<evidence type="ECO:0000313" key="2">
    <source>
        <dbReference type="EMBL" id="TYP86211.1"/>
    </source>
</evidence>
<feature type="transmembrane region" description="Helical" evidence="1">
    <location>
        <begin position="61"/>
        <end position="86"/>
    </location>
</feature>
<evidence type="ECO:0000256" key="1">
    <source>
        <dbReference type="SAM" id="Phobius"/>
    </source>
</evidence>
<organism evidence="2 3">
    <name type="scientific">Blastococcus xanthinilyticus</name>
    <dbReference type="NCBI Taxonomy" id="1564164"/>
    <lineage>
        <taxon>Bacteria</taxon>
        <taxon>Bacillati</taxon>
        <taxon>Actinomycetota</taxon>
        <taxon>Actinomycetes</taxon>
        <taxon>Geodermatophilales</taxon>
        <taxon>Geodermatophilaceae</taxon>
        <taxon>Blastococcus</taxon>
    </lineage>
</organism>
<gene>
    <name evidence="2" type="ORF">BD833_110100</name>
</gene>
<feature type="transmembrane region" description="Helical" evidence="1">
    <location>
        <begin position="127"/>
        <end position="144"/>
    </location>
</feature>
<sequence length="210" mass="20915">MASTILDVRDTLAPAPARTARRVPVPALAAGVLAVLEAVGLLATGLTQAGALLSPATRPAAGLLVAGVVVLAGWIVLCAGGGAALIDGAGRRLVVATSSVELLVVTLLGVLAVVAPAPSWLAAAPPLPVLFALAVALPVGKLLLADAPSARRWVLAGPRPRVQRPDPVRRHRVLCTVTLGAIALGLVAVTVLAPADEAVGTPASSVVYQP</sequence>
<dbReference type="RefSeq" id="WP_166534082.1">
    <property type="nucleotide sequence ID" value="NZ_VNHW01000010.1"/>
</dbReference>
<dbReference type="AlphaFoldDB" id="A0A5S5CQQ9"/>
<comment type="caution">
    <text evidence="2">The sequence shown here is derived from an EMBL/GenBank/DDBJ whole genome shotgun (WGS) entry which is preliminary data.</text>
</comment>
<keyword evidence="1" id="KW-1133">Transmembrane helix</keyword>
<name>A0A5S5CQQ9_9ACTN</name>
<evidence type="ECO:0000313" key="3">
    <source>
        <dbReference type="Proteomes" id="UP000322499"/>
    </source>
</evidence>
<dbReference type="EMBL" id="VNHW01000010">
    <property type="protein sequence ID" value="TYP86211.1"/>
    <property type="molecule type" value="Genomic_DNA"/>
</dbReference>
<accession>A0A5S5CQQ9</accession>
<keyword evidence="1" id="KW-0472">Membrane</keyword>
<dbReference type="Proteomes" id="UP000322499">
    <property type="component" value="Unassembled WGS sequence"/>
</dbReference>
<feature type="transmembrane region" description="Helical" evidence="1">
    <location>
        <begin position="173"/>
        <end position="195"/>
    </location>
</feature>
<feature type="transmembrane region" description="Helical" evidence="1">
    <location>
        <begin position="27"/>
        <end position="49"/>
    </location>
</feature>